<evidence type="ECO:0000313" key="1">
    <source>
        <dbReference type="EMBL" id="KAH7923463.1"/>
    </source>
</evidence>
<dbReference type="Proteomes" id="UP000790709">
    <property type="component" value="Unassembled WGS sequence"/>
</dbReference>
<evidence type="ECO:0000313" key="2">
    <source>
        <dbReference type="Proteomes" id="UP000790709"/>
    </source>
</evidence>
<dbReference type="EMBL" id="MU266451">
    <property type="protein sequence ID" value="KAH7923463.1"/>
    <property type="molecule type" value="Genomic_DNA"/>
</dbReference>
<keyword evidence="2" id="KW-1185">Reference proteome</keyword>
<organism evidence="1 2">
    <name type="scientific">Leucogyrophana mollusca</name>
    <dbReference type="NCBI Taxonomy" id="85980"/>
    <lineage>
        <taxon>Eukaryota</taxon>
        <taxon>Fungi</taxon>
        <taxon>Dikarya</taxon>
        <taxon>Basidiomycota</taxon>
        <taxon>Agaricomycotina</taxon>
        <taxon>Agaricomycetes</taxon>
        <taxon>Agaricomycetidae</taxon>
        <taxon>Boletales</taxon>
        <taxon>Boletales incertae sedis</taxon>
        <taxon>Leucogyrophana</taxon>
    </lineage>
</organism>
<comment type="caution">
    <text evidence="1">The sequence shown here is derived from an EMBL/GenBank/DDBJ whole genome shotgun (WGS) entry which is preliminary data.</text>
</comment>
<sequence length="826" mass="92351">MTASTFSSTYTWYAAEAEQMDISLAVREYIQNQVGQVLKETQSLEWSDWKHVNLEKSNDVEQRKKLKEHIIRSYPGLLTGPHGARVRLDTNDWLPVYVLSGKVPHEKLVKTHYSTDLDICNVVWRHSSSQMVALSFLNNHLDQEASFSTFVTQGESTSRESLWAAGQNGAGFMIATQFFFELVDGLQKSGSPNEEVAQSGVSFRVGYGVGELDREPRRCLSCPRRLAVQFDDLSPLTPEELAVARGITQRDAAMEVTSMSRRRMAYNMSKPKGIIKSEKGEHQALFREEPLIKSDEVAITVIGLAGDTTAEHIFCGTYGLFKPAHSWRIPNALFEFFKPPGDVSLFYYRGQLMPSSHTGLSRLGINYHGTLETTPARTQVSRDHVLYQRYKYLLTEAIQYAFCHIPELATELAADILTASMGDNKGRAVDIFEPKSGSESVYRGAFNAAWRRLDPSLPSAKALYPYHASTPSDNNLIEEFGMVGRSVPDEVMDQVLVPSGAFIPIKEHAEDIFLHRKGVGSGVTGFTQFRRALMEVFSWAASSDIVMVDYTNSYPTVLWDQKTKQFVVGVPQCGQHPDEECSCWIGPYLVEARDTYRKRAVDADDAKTLSISALFRGYALSMGADADQVDRRGKAIYSRKRKSLPDSRECEKADDLSHAKRPRPQEKSAARAKSKPPTSHDSDMEVESAAEECSPTIGPVNRGSLSGASLRASVLVEPTLVIHSEAITDFSAMTHPLAEHFKGIMEAYNRTAVSASSQVARFEMQRQHLLSESTKNEEAIKALQSQIDEERARGDSLRTHLQVVEAERDRTRELLMAKWMQSKQAQ</sequence>
<gene>
    <name evidence="1" type="ORF">BV22DRAFT_1196663</name>
</gene>
<accession>A0ACB8BDY2</accession>
<name>A0ACB8BDY2_9AGAM</name>
<protein>
    <submittedName>
        <fullName evidence="1">Uncharacterized protein</fullName>
    </submittedName>
</protein>
<proteinExistence type="predicted"/>
<reference evidence="1" key="1">
    <citation type="journal article" date="2021" name="New Phytol.">
        <title>Evolutionary innovations through gain and loss of genes in the ectomycorrhizal Boletales.</title>
        <authorList>
            <person name="Wu G."/>
            <person name="Miyauchi S."/>
            <person name="Morin E."/>
            <person name="Kuo A."/>
            <person name="Drula E."/>
            <person name="Varga T."/>
            <person name="Kohler A."/>
            <person name="Feng B."/>
            <person name="Cao Y."/>
            <person name="Lipzen A."/>
            <person name="Daum C."/>
            <person name="Hundley H."/>
            <person name="Pangilinan J."/>
            <person name="Johnson J."/>
            <person name="Barry K."/>
            <person name="LaButti K."/>
            <person name="Ng V."/>
            <person name="Ahrendt S."/>
            <person name="Min B."/>
            <person name="Choi I.G."/>
            <person name="Park H."/>
            <person name="Plett J.M."/>
            <person name="Magnuson J."/>
            <person name="Spatafora J.W."/>
            <person name="Nagy L.G."/>
            <person name="Henrissat B."/>
            <person name="Grigoriev I.V."/>
            <person name="Yang Z.L."/>
            <person name="Xu J."/>
            <person name="Martin F.M."/>
        </authorList>
    </citation>
    <scope>NUCLEOTIDE SEQUENCE</scope>
    <source>
        <strain evidence="1">KUC20120723A-06</strain>
    </source>
</reference>